<dbReference type="Proteomes" id="UP000037729">
    <property type="component" value="Unassembled WGS sequence"/>
</dbReference>
<keyword evidence="1" id="KW-1133">Transmembrane helix</keyword>
<dbReference type="EMBL" id="LIUF01000004">
    <property type="protein sequence ID" value="KOX92267.1"/>
    <property type="molecule type" value="Genomic_DNA"/>
</dbReference>
<feature type="transmembrane region" description="Helical" evidence="1">
    <location>
        <begin position="166"/>
        <end position="189"/>
    </location>
</feature>
<dbReference type="EMBL" id="WOWB01000001">
    <property type="protein sequence ID" value="NLV07067.1"/>
    <property type="molecule type" value="Genomic_DNA"/>
</dbReference>
<dbReference type="RefSeq" id="WP_053968477.1">
    <property type="nucleotide sequence ID" value="NZ_JAWJXX010000009.1"/>
</dbReference>
<feature type="transmembrane region" description="Helical" evidence="1">
    <location>
        <begin position="12"/>
        <end position="33"/>
    </location>
</feature>
<protein>
    <submittedName>
        <fullName evidence="2">Uncharacterized protein</fullName>
    </submittedName>
</protein>
<keyword evidence="1" id="KW-0472">Membrane</keyword>
<proteinExistence type="predicted"/>
<dbReference type="AlphaFoldDB" id="A0A0M9AHP1"/>
<dbReference type="STRING" id="1705562.AMS69_12880"/>
<feature type="transmembrane region" description="Helical" evidence="1">
    <location>
        <begin position="92"/>
        <end position="109"/>
    </location>
</feature>
<evidence type="ECO:0000256" key="1">
    <source>
        <dbReference type="SAM" id="Phobius"/>
    </source>
</evidence>
<dbReference type="Proteomes" id="UP000610611">
    <property type="component" value="Unassembled WGS sequence"/>
</dbReference>
<keyword evidence="4" id="KW-1185">Reference proteome</keyword>
<gene>
    <name evidence="2" type="ORF">AMS69_12880</name>
    <name evidence="3" type="ORF">GOC83_13100</name>
</gene>
<evidence type="ECO:0000313" key="4">
    <source>
        <dbReference type="Proteomes" id="UP000037729"/>
    </source>
</evidence>
<dbReference type="OrthoDB" id="342532at2157"/>
<comment type="caution">
    <text evidence="2">The sequence shown here is derived from an EMBL/GenBank/DDBJ whole genome shotgun (WGS) entry which is preliminary data.</text>
</comment>
<feature type="transmembrane region" description="Helical" evidence="1">
    <location>
        <begin position="39"/>
        <end position="59"/>
    </location>
</feature>
<name>A0A0M9AHP1_9EURY</name>
<accession>A0A0M9AHP1</accession>
<reference evidence="3" key="2">
    <citation type="submission" date="2019-12" db="EMBL/GenBank/DDBJ databases">
        <title>The whole-genome sequencing of Haloarcula japonica strain pws8.</title>
        <authorList>
            <person name="Verma D.K."/>
            <person name="Gopal K."/>
            <person name="Prasad E.S."/>
        </authorList>
    </citation>
    <scope>NUCLEOTIDE SEQUENCE</scope>
    <source>
        <strain evidence="3">Pws8</strain>
    </source>
</reference>
<keyword evidence="1" id="KW-0812">Transmembrane</keyword>
<dbReference type="PATRIC" id="fig|1705562.3.peg.3158"/>
<feature type="transmembrane region" description="Helical" evidence="1">
    <location>
        <begin position="121"/>
        <end position="144"/>
    </location>
</feature>
<reference evidence="2 4" key="1">
    <citation type="submission" date="2015-08" db="EMBL/GenBank/DDBJ databases">
        <title>Genomes of Isolates from Cabo Rojo, PR.</title>
        <authorList>
            <person name="Sanchez-Nieves R.L."/>
            <person name="Montalvo-Rodriguez R."/>
        </authorList>
    </citation>
    <scope>NUCLEOTIDE SEQUENCE [LARGE SCALE GENOMIC DNA]</scope>
    <source>
        <strain evidence="2 4">SL3</strain>
    </source>
</reference>
<organism evidence="2 4">
    <name type="scientific">Haloarcula rubripromontorii</name>
    <dbReference type="NCBI Taxonomy" id="1705562"/>
    <lineage>
        <taxon>Archaea</taxon>
        <taxon>Methanobacteriati</taxon>
        <taxon>Methanobacteriota</taxon>
        <taxon>Stenosarchaea group</taxon>
        <taxon>Halobacteria</taxon>
        <taxon>Halobacteriales</taxon>
        <taxon>Haloarculaceae</taxon>
        <taxon>Haloarcula</taxon>
    </lineage>
</organism>
<feature type="transmembrane region" description="Helical" evidence="1">
    <location>
        <begin position="66"/>
        <end position="86"/>
    </location>
</feature>
<evidence type="ECO:0000313" key="2">
    <source>
        <dbReference type="EMBL" id="KOX92267.1"/>
    </source>
</evidence>
<sequence length="206" mass="22242">MSRDVARLLRDRRVNALAAWCIVAMLAAVSLTSAVQADLLWAGFAAAVAALALFPPVLLRNRDAMLPWEILLLAALPVVGRLFATLSMTGNLATYLSVAAIALILAVELQLFTPVRMTPRFAIVFVAITTMATAGVWAVVRWVADQFLGTTFILDPTVSEHVIEEAVMWEFVASTIAGIGAGVVFAYYVRRQAGTSRVPEEVQPDV</sequence>
<evidence type="ECO:0000313" key="3">
    <source>
        <dbReference type="EMBL" id="NLV07067.1"/>
    </source>
</evidence>